<evidence type="ECO:0000259" key="24">
    <source>
        <dbReference type="Pfam" id="PF16739"/>
    </source>
</evidence>
<evidence type="ECO:0000256" key="18">
    <source>
        <dbReference type="ARBA" id="ARBA00023288"/>
    </source>
</evidence>
<dbReference type="FunFam" id="1.10.533.10:FF:000063">
    <property type="entry name" value="Mitochondrial antiviral-signaling protein"/>
    <property type="match status" value="1"/>
</dbReference>
<dbReference type="GO" id="GO:0002753">
    <property type="term" value="P:cytoplasmic pattern recognition receptor signaling pathway"/>
    <property type="evidence" value="ECO:0007669"/>
    <property type="project" value="UniProtKB-ARBA"/>
</dbReference>
<evidence type="ECO:0000256" key="10">
    <source>
        <dbReference type="ARBA" id="ARBA00022843"/>
    </source>
</evidence>
<dbReference type="GO" id="GO:1900227">
    <property type="term" value="P:positive regulation of NLRP3 inflammasome complex assembly"/>
    <property type="evidence" value="ECO:0007669"/>
    <property type="project" value="UniProtKB-ARBA"/>
</dbReference>
<dbReference type="InterPro" id="IPR011029">
    <property type="entry name" value="DEATH-like_dom_sf"/>
</dbReference>
<evidence type="ECO:0000256" key="17">
    <source>
        <dbReference type="ARBA" id="ARBA00023140"/>
    </source>
</evidence>
<evidence type="ECO:0000256" key="7">
    <source>
        <dbReference type="ARBA" id="ARBA00022588"/>
    </source>
</evidence>
<evidence type="ECO:0000256" key="21">
    <source>
        <dbReference type="ARBA" id="ARBA00083233"/>
    </source>
</evidence>
<dbReference type="GO" id="GO:0032755">
    <property type="term" value="P:positive regulation of interleukin-6 production"/>
    <property type="evidence" value="ECO:0007669"/>
    <property type="project" value="UniProtKB-ARBA"/>
</dbReference>
<feature type="transmembrane region" description="Helical" evidence="23">
    <location>
        <begin position="560"/>
        <end position="579"/>
    </location>
</feature>
<reference evidence="25" key="1">
    <citation type="submission" date="2020-10" db="EMBL/GenBank/DDBJ databases">
        <title>Chromosome-scale genome assembly of the Allis shad, Alosa alosa.</title>
        <authorList>
            <person name="Margot Z."/>
            <person name="Christophe K."/>
            <person name="Cabau C."/>
            <person name="Louis A."/>
            <person name="Berthelot C."/>
            <person name="Parey E."/>
            <person name="Roest Crollius H."/>
            <person name="Montfort J."/>
            <person name="Robinson-Rechavi M."/>
            <person name="Bucao C."/>
            <person name="Bouchez O."/>
            <person name="Gislard M."/>
            <person name="Lluch J."/>
            <person name="Milhes M."/>
            <person name="Lampietro C."/>
            <person name="Lopez Roques C."/>
            <person name="Donnadieu C."/>
            <person name="Braasch I."/>
            <person name="Desvignes T."/>
            <person name="Postlethwait J."/>
            <person name="Bobe J."/>
            <person name="Guiguen Y."/>
        </authorList>
    </citation>
    <scope>NUCLEOTIDE SEQUENCE</scope>
    <source>
        <strain evidence="25">M-15738</strain>
        <tissue evidence="25">Blood</tissue>
    </source>
</reference>
<keyword evidence="10" id="KW-0832">Ubl conjugation</keyword>
<evidence type="ECO:0000256" key="1">
    <source>
        <dbReference type="ARBA" id="ARBA00004275"/>
    </source>
</evidence>
<dbReference type="GO" id="GO:1900063">
    <property type="term" value="P:regulation of peroxisome organization"/>
    <property type="evidence" value="ECO:0007669"/>
    <property type="project" value="UniProtKB-ARBA"/>
</dbReference>
<keyword evidence="18" id="KW-0449">Lipoprotein</keyword>
<dbReference type="GO" id="GO:0035591">
    <property type="term" value="F:signaling adaptor activity"/>
    <property type="evidence" value="ECO:0007669"/>
    <property type="project" value="UniProtKB-ARBA"/>
</dbReference>
<evidence type="ECO:0000256" key="23">
    <source>
        <dbReference type="SAM" id="Phobius"/>
    </source>
</evidence>
<evidence type="ECO:0000256" key="14">
    <source>
        <dbReference type="ARBA" id="ARBA00023128"/>
    </source>
</evidence>
<evidence type="ECO:0000256" key="6">
    <source>
        <dbReference type="ARBA" id="ARBA00022581"/>
    </source>
</evidence>
<keyword evidence="26" id="KW-1185">Reference proteome</keyword>
<keyword evidence="3" id="KW-0488">Methylation</keyword>
<comment type="caution">
    <text evidence="25">The sequence shown here is derived from an EMBL/GenBank/DDBJ whole genome shotgun (WGS) entry which is preliminary data.</text>
</comment>
<proteinExistence type="predicted"/>
<keyword evidence="12 23" id="KW-1133">Transmembrane helix</keyword>
<keyword evidence="8 23" id="KW-0812">Transmembrane</keyword>
<feature type="region of interest" description="Disordered" evidence="22">
    <location>
        <begin position="215"/>
        <end position="324"/>
    </location>
</feature>
<evidence type="ECO:0000256" key="13">
    <source>
        <dbReference type="ARBA" id="ARBA00023118"/>
    </source>
</evidence>
<evidence type="ECO:0000256" key="4">
    <source>
        <dbReference type="ARBA" id="ARBA00022499"/>
    </source>
</evidence>
<dbReference type="GO" id="GO:0032728">
    <property type="term" value="P:positive regulation of interferon-beta production"/>
    <property type="evidence" value="ECO:0007669"/>
    <property type="project" value="UniProtKB-ARBA"/>
</dbReference>
<feature type="domain" description="Caspase recruitment" evidence="24">
    <location>
        <begin position="6"/>
        <end position="91"/>
    </location>
</feature>
<dbReference type="Pfam" id="PF16739">
    <property type="entry name" value="CARD_2"/>
    <property type="match status" value="1"/>
</dbReference>
<evidence type="ECO:0000313" key="25">
    <source>
        <dbReference type="EMBL" id="KAG5265483.1"/>
    </source>
</evidence>
<name>A0AAV6FRK5_9TELE</name>
<keyword evidence="14" id="KW-0496">Mitochondrion</keyword>
<evidence type="ECO:0000256" key="9">
    <source>
        <dbReference type="ARBA" id="ARBA00022787"/>
    </source>
</evidence>
<keyword evidence="16" id="KW-0564">Palmitate</keyword>
<dbReference type="InterPro" id="IPR031964">
    <property type="entry name" value="CARD_dom"/>
</dbReference>
<dbReference type="GO" id="GO:0005777">
    <property type="term" value="C:peroxisome"/>
    <property type="evidence" value="ECO:0007669"/>
    <property type="project" value="UniProtKB-SubCell"/>
</dbReference>
<dbReference type="GO" id="GO:0005741">
    <property type="term" value="C:mitochondrial outer membrane"/>
    <property type="evidence" value="ECO:0007669"/>
    <property type="project" value="UniProtKB-SubCell"/>
</dbReference>
<evidence type="ECO:0000256" key="15">
    <source>
        <dbReference type="ARBA" id="ARBA00023136"/>
    </source>
</evidence>
<dbReference type="GO" id="GO:0032727">
    <property type="term" value="P:positive regulation of interferon-alpha production"/>
    <property type="evidence" value="ECO:0007669"/>
    <property type="project" value="UniProtKB-ARBA"/>
</dbReference>
<evidence type="ECO:0000256" key="8">
    <source>
        <dbReference type="ARBA" id="ARBA00022692"/>
    </source>
</evidence>
<evidence type="ECO:0000256" key="19">
    <source>
        <dbReference type="ARBA" id="ARBA00071084"/>
    </source>
</evidence>
<protein>
    <recommendedName>
        <fullName evidence="19">Mitochondrial antiviral-signaling protein</fullName>
    </recommendedName>
    <alternativeName>
        <fullName evidence="20">Interferon beta promoter stimulator protein 1</fullName>
    </alternativeName>
    <alternativeName>
        <fullName evidence="21">Virus-induced-signaling adapter</fullName>
    </alternativeName>
</protein>
<accession>A0AAV6FRK5</accession>
<evidence type="ECO:0000256" key="22">
    <source>
        <dbReference type="SAM" id="MobiDB-lite"/>
    </source>
</evidence>
<evidence type="ECO:0000256" key="2">
    <source>
        <dbReference type="ARBA" id="ARBA00004572"/>
    </source>
</evidence>
<evidence type="ECO:0000256" key="16">
    <source>
        <dbReference type="ARBA" id="ARBA00023139"/>
    </source>
</evidence>
<keyword evidence="11" id="KW-0391">Immunity</keyword>
<keyword evidence="17" id="KW-0576">Peroxisome</keyword>
<dbReference type="GO" id="GO:0045071">
    <property type="term" value="P:negative regulation of viral genome replication"/>
    <property type="evidence" value="ECO:0007669"/>
    <property type="project" value="UniProtKB-ARBA"/>
</dbReference>
<feature type="compositionally biased region" description="Polar residues" evidence="22">
    <location>
        <begin position="266"/>
        <end position="294"/>
    </location>
</feature>
<dbReference type="Gene3D" id="1.10.533.10">
    <property type="entry name" value="Death Domain, Fas"/>
    <property type="match status" value="1"/>
</dbReference>
<keyword evidence="7" id="KW-0399">Innate immunity</keyword>
<dbReference type="AlphaFoldDB" id="A0AAV6FRK5"/>
<dbReference type="GO" id="GO:0002230">
    <property type="term" value="P:positive regulation of defense response to virus by host"/>
    <property type="evidence" value="ECO:0007669"/>
    <property type="project" value="UniProtKB-ARBA"/>
</dbReference>
<sequence>MTYASDKLKNGFIRRNRSRIANEVKALEILLHLPCLTTTDMEEVEAAFRRMGNTYAMSQLLDNLTRRENWPEEFIRALEECEHPTLAQEMSDAYEALKQPKQRQKPVAPSAGPAVVTSAHVLTPSISPQSAPLPTLSERSAFPPSRTPERPYPPNVPTESLIYPNTSNQPAFHPNVAASTASAPSLVLVPPVNRPSAAAVAQVLQPEVAQAQRLVVTPEPDITNAPKSGVTPADISEPPSLSPDPQAPLYTYSPGRPQPTKLAIQETCSPSCKGNPLQQKSEDTSNPTLHQVSSTHRHPTASYEDREVHRPPHGTKNIAPPAPVPVSAPVVAMTHRTLPRPIDSDPEDEFFSKPGVLQSFAAEPCSLTSDDLELSVAQEPEVCPAPVLQSDQVSNFTEANHSRGSVNIHNSGSPSCQSDGLVDDPALSPNHVSIEDHFESVRRNSADQGTEAYVIHFSQEPSIQNYDGQIPSRLENKVSSQEMSVMNHSETQQQLNTNQHSLTQSILGNGVHLRCGTKTEVITEKMGNDLQGEESRHQEKGALREMSMASLVPVLQNVPLIPAAAAAVGISALFIVWKLSK</sequence>
<organism evidence="25 26">
    <name type="scientific">Alosa alosa</name>
    <name type="common">allis shad</name>
    <dbReference type="NCBI Taxonomy" id="278164"/>
    <lineage>
        <taxon>Eukaryota</taxon>
        <taxon>Metazoa</taxon>
        <taxon>Chordata</taxon>
        <taxon>Craniata</taxon>
        <taxon>Vertebrata</taxon>
        <taxon>Euteleostomi</taxon>
        <taxon>Actinopterygii</taxon>
        <taxon>Neopterygii</taxon>
        <taxon>Teleostei</taxon>
        <taxon>Clupei</taxon>
        <taxon>Clupeiformes</taxon>
        <taxon>Clupeoidei</taxon>
        <taxon>Clupeidae</taxon>
        <taxon>Alosa</taxon>
    </lineage>
</organism>
<evidence type="ECO:0000313" key="26">
    <source>
        <dbReference type="Proteomes" id="UP000823561"/>
    </source>
</evidence>
<keyword evidence="13" id="KW-0051">Antiviral defense</keyword>
<keyword evidence="6" id="KW-0945">Host-virus interaction</keyword>
<keyword evidence="4" id="KW-1017">Isopeptide bond</keyword>
<dbReference type="GO" id="GO:0051607">
    <property type="term" value="P:defense response to virus"/>
    <property type="evidence" value="ECO:0007669"/>
    <property type="project" value="UniProtKB-KW"/>
</dbReference>
<keyword evidence="9" id="KW-1000">Mitochondrion outer membrane</keyword>
<keyword evidence="5" id="KW-0597">Phosphoprotein</keyword>
<dbReference type="EMBL" id="JADWDJ010000019">
    <property type="protein sequence ID" value="KAG5265483.1"/>
    <property type="molecule type" value="Genomic_DNA"/>
</dbReference>
<evidence type="ECO:0000256" key="5">
    <source>
        <dbReference type="ARBA" id="ARBA00022553"/>
    </source>
</evidence>
<keyword evidence="15 23" id="KW-0472">Membrane</keyword>
<gene>
    <name evidence="25" type="ORF">AALO_G00242990</name>
</gene>
<evidence type="ECO:0000256" key="20">
    <source>
        <dbReference type="ARBA" id="ARBA00082620"/>
    </source>
</evidence>
<dbReference type="GO" id="GO:0045087">
    <property type="term" value="P:innate immune response"/>
    <property type="evidence" value="ECO:0007669"/>
    <property type="project" value="UniProtKB-KW"/>
</dbReference>
<dbReference type="Proteomes" id="UP000823561">
    <property type="component" value="Chromosome 19"/>
</dbReference>
<evidence type="ECO:0000256" key="11">
    <source>
        <dbReference type="ARBA" id="ARBA00022859"/>
    </source>
</evidence>
<evidence type="ECO:0000256" key="3">
    <source>
        <dbReference type="ARBA" id="ARBA00022481"/>
    </source>
</evidence>
<feature type="region of interest" description="Disordered" evidence="22">
    <location>
        <begin position="125"/>
        <end position="154"/>
    </location>
</feature>
<dbReference type="GO" id="GO:0070585">
    <property type="term" value="P:protein localization to mitochondrion"/>
    <property type="evidence" value="ECO:0007669"/>
    <property type="project" value="UniProtKB-ARBA"/>
</dbReference>
<evidence type="ECO:0000256" key="12">
    <source>
        <dbReference type="ARBA" id="ARBA00022989"/>
    </source>
</evidence>
<comment type="subcellular location">
    <subcellularLocation>
        <location evidence="2">Mitochondrion outer membrane</location>
        <topology evidence="2">Single-pass membrane protein</topology>
    </subcellularLocation>
    <subcellularLocation>
        <location evidence="1">Peroxisome</location>
    </subcellularLocation>
</comment>
<dbReference type="SUPFAM" id="SSF47986">
    <property type="entry name" value="DEATH domain"/>
    <property type="match status" value="1"/>
</dbReference>